<sequence>MAKCDHDLNMYLDEGAPRPSSARPGARRRHKHYKAWCDAHARKGSEHRDVQGLRHSEHHTVKWHQNQARGKDCLLQFMGKKEQGELVRGSMR</sequence>
<accession>A0ABS8V5F4</accession>
<evidence type="ECO:0000313" key="2">
    <source>
        <dbReference type="EMBL" id="MCD9641622.1"/>
    </source>
</evidence>
<comment type="caution">
    <text evidence="2">The sequence shown here is derived from an EMBL/GenBank/DDBJ whole genome shotgun (WGS) entry which is preliminary data.</text>
</comment>
<dbReference type="Proteomes" id="UP000823775">
    <property type="component" value="Unassembled WGS sequence"/>
</dbReference>
<name>A0ABS8V5F4_DATST</name>
<protein>
    <submittedName>
        <fullName evidence="2">Uncharacterized protein</fullName>
    </submittedName>
</protein>
<feature type="region of interest" description="Disordered" evidence="1">
    <location>
        <begin position="47"/>
        <end position="66"/>
    </location>
</feature>
<evidence type="ECO:0000256" key="1">
    <source>
        <dbReference type="SAM" id="MobiDB-lite"/>
    </source>
</evidence>
<feature type="non-terminal residue" evidence="2">
    <location>
        <position position="92"/>
    </location>
</feature>
<organism evidence="2 3">
    <name type="scientific">Datura stramonium</name>
    <name type="common">Jimsonweed</name>
    <name type="synonym">Common thornapple</name>
    <dbReference type="NCBI Taxonomy" id="4076"/>
    <lineage>
        <taxon>Eukaryota</taxon>
        <taxon>Viridiplantae</taxon>
        <taxon>Streptophyta</taxon>
        <taxon>Embryophyta</taxon>
        <taxon>Tracheophyta</taxon>
        <taxon>Spermatophyta</taxon>
        <taxon>Magnoliopsida</taxon>
        <taxon>eudicotyledons</taxon>
        <taxon>Gunneridae</taxon>
        <taxon>Pentapetalae</taxon>
        <taxon>asterids</taxon>
        <taxon>lamiids</taxon>
        <taxon>Solanales</taxon>
        <taxon>Solanaceae</taxon>
        <taxon>Solanoideae</taxon>
        <taxon>Datureae</taxon>
        <taxon>Datura</taxon>
    </lineage>
</organism>
<keyword evidence="3" id="KW-1185">Reference proteome</keyword>
<dbReference type="EMBL" id="JACEIK010003409">
    <property type="protein sequence ID" value="MCD9641622.1"/>
    <property type="molecule type" value="Genomic_DNA"/>
</dbReference>
<proteinExistence type="predicted"/>
<reference evidence="2 3" key="1">
    <citation type="journal article" date="2021" name="BMC Genomics">
        <title>Datura genome reveals duplications of psychoactive alkaloid biosynthetic genes and high mutation rate following tissue culture.</title>
        <authorList>
            <person name="Rajewski A."/>
            <person name="Carter-House D."/>
            <person name="Stajich J."/>
            <person name="Litt A."/>
        </authorList>
    </citation>
    <scope>NUCLEOTIDE SEQUENCE [LARGE SCALE GENOMIC DNA]</scope>
    <source>
        <strain evidence="2">AR-01</strain>
    </source>
</reference>
<feature type="compositionally biased region" description="Basic and acidic residues" evidence="1">
    <location>
        <begin position="47"/>
        <end position="60"/>
    </location>
</feature>
<feature type="region of interest" description="Disordered" evidence="1">
    <location>
        <begin position="1"/>
        <end position="29"/>
    </location>
</feature>
<gene>
    <name evidence="2" type="ORF">HAX54_027924</name>
</gene>
<evidence type="ECO:0000313" key="3">
    <source>
        <dbReference type="Proteomes" id="UP000823775"/>
    </source>
</evidence>